<keyword evidence="1" id="KW-0677">Repeat</keyword>
<gene>
    <name evidence="4" type="ORF">H1R20_g6341</name>
</gene>
<protein>
    <recommendedName>
        <fullName evidence="3">Nephrocystin 3-like N-terminal domain-containing protein</fullName>
    </recommendedName>
</protein>
<feature type="domain" description="Nephrocystin 3-like N-terminal" evidence="3">
    <location>
        <begin position="45"/>
        <end position="187"/>
    </location>
</feature>
<dbReference type="OrthoDB" id="2938299at2759"/>
<comment type="caution">
    <text evidence="4">The sequence shown here is derived from an EMBL/GenBank/DDBJ whole genome shotgun (WGS) entry which is preliminary data.</text>
</comment>
<evidence type="ECO:0000313" key="4">
    <source>
        <dbReference type="EMBL" id="KAJ2930758.1"/>
    </source>
</evidence>
<organism evidence="4 5">
    <name type="scientific">Candolleomyces eurysporus</name>
    <dbReference type="NCBI Taxonomy" id="2828524"/>
    <lineage>
        <taxon>Eukaryota</taxon>
        <taxon>Fungi</taxon>
        <taxon>Dikarya</taxon>
        <taxon>Basidiomycota</taxon>
        <taxon>Agaricomycotina</taxon>
        <taxon>Agaricomycetes</taxon>
        <taxon>Agaricomycetidae</taxon>
        <taxon>Agaricales</taxon>
        <taxon>Agaricineae</taxon>
        <taxon>Psathyrellaceae</taxon>
        <taxon>Candolleomyces</taxon>
    </lineage>
</organism>
<dbReference type="SUPFAM" id="SSF52540">
    <property type="entry name" value="P-loop containing nucleoside triphosphate hydrolases"/>
    <property type="match status" value="1"/>
</dbReference>
<dbReference type="EMBL" id="JANBPK010000821">
    <property type="protein sequence ID" value="KAJ2930758.1"/>
    <property type="molecule type" value="Genomic_DNA"/>
</dbReference>
<dbReference type="Proteomes" id="UP001140091">
    <property type="component" value="Unassembled WGS sequence"/>
</dbReference>
<evidence type="ECO:0000256" key="2">
    <source>
        <dbReference type="SAM" id="MobiDB-lite"/>
    </source>
</evidence>
<sequence length="622" mass="70411">MGYVLLKSAGWELLLKNIAPNALHDSSARYDAPKCDEDTRVEVTDEIMEWIQNPDLTQRLLCMTGAAGAGKSALQQTIAELCTESGILSAAFFCSSADPTRNTTSFIVPTIAYQIGLKHHGFRGSVAAAVKHDPNIFSRSLQSQMDVLIVRPFESLQRIQKLDTGTFPYVILIDGLDECIGKYSATLHPPPPADIDDRRRAEDRQAELLAAIKHCILDNNLPFRVFIASRPEWAIRTALEPGGHLRQVAYHIELSDKYDASGDMRRYLRRRFEDIGLRIGDSGWFSEAAIEILVRAASGQFVYVATVYKYISERRSSPAERLKIVLTWTPRDGQVVRPFEALDRLYVSILLTAKKAYEAVDTHHGRDFLLLFRAHHMNVAGFDIPSASMFFGCPADVLSALLGLEARAEDILFSDLRSLVTLEKDRDGDLCLRLYHKSLSDFLEEESRAKELFVPESSVCTYLSKRCMQHIIECPLDFDSLPDQWDTLPLPEQHRCSLKEAAEDLSFFLRRANALDDEIADFTHRNGWQKLENLLLLAMADPKAWLRRGSHWEDWIKLLRRFADKLAARKPEVAAIIIGFLENLDRGREELDREMWDSISDSEDSELRLPPSRMSCTPSPVA</sequence>
<evidence type="ECO:0000259" key="3">
    <source>
        <dbReference type="Pfam" id="PF24883"/>
    </source>
</evidence>
<dbReference type="InterPro" id="IPR056884">
    <property type="entry name" value="NPHP3-like_N"/>
</dbReference>
<evidence type="ECO:0000256" key="1">
    <source>
        <dbReference type="ARBA" id="ARBA00022737"/>
    </source>
</evidence>
<dbReference type="PANTHER" id="PTHR10039">
    <property type="entry name" value="AMELOGENIN"/>
    <property type="match status" value="1"/>
</dbReference>
<dbReference type="AlphaFoldDB" id="A0A9W8MIY4"/>
<dbReference type="InterPro" id="IPR027417">
    <property type="entry name" value="P-loop_NTPase"/>
</dbReference>
<proteinExistence type="predicted"/>
<feature type="region of interest" description="Disordered" evidence="2">
    <location>
        <begin position="599"/>
        <end position="622"/>
    </location>
</feature>
<accession>A0A9W8MIY4</accession>
<evidence type="ECO:0000313" key="5">
    <source>
        <dbReference type="Proteomes" id="UP001140091"/>
    </source>
</evidence>
<feature type="non-terminal residue" evidence="4">
    <location>
        <position position="622"/>
    </location>
</feature>
<name>A0A9W8MIY4_9AGAR</name>
<keyword evidence="5" id="KW-1185">Reference proteome</keyword>
<reference evidence="4" key="1">
    <citation type="submission" date="2022-06" db="EMBL/GenBank/DDBJ databases">
        <title>Genome Sequence of Candolleomyces eurysporus.</title>
        <authorList>
            <person name="Buettner E."/>
        </authorList>
    </citation>
    <scope>NUCLEOTIDE SEQUENCE</scope>
    <source>
        <strain evidence="4">VTCC 930004</strain>
    </source>
</reference>
<dbReference type="PANTHER" id="PTHR10039:SF17">
    <property type="entry name" value="FUNGAL STAND N-TERMINAL GOODBYE DOMAIN-CONTAINING PROTEIN-RELATED"/>
    <property type="match status" value="1"/>
</dbReference>
<dbReference type="Pfam" id="PF24883">
    <property type="entry name" value="NPHP3_N"/>
    <property type="match status" value="1"/>
</dbReference>